<name>A0A8E7KY27_9CAUD</name>
<accession>A0A8E7KY27</accession>
<dbReference type="Pfam" id="PF23805">
    <property type="entry name" value="DUF7180"/>
    <property type="match status" value="1"/>
</dbReference>
<keyword evidence="2" id="KW-1185">Reference proteome</keyword>
<evidence type="ECO:0000313" key="1">
    <source>
        <dbReference type="EMBL" id="QVW27719.1"/>
    </source>
</evidence>
<evidence type="ECO:0000313" key="2">
    <source>
        <dbReference type="Proteomes" id="UP000678489"/>
    </source>
</evidence>
<dbReference type="EMBL" id="MW689258">
    <property type="protein sequence ID" value="QVW27719.1"/>
    <property type="molecule type" value="Genomic_DNA"/>
</dbReference>
<dbReference type="Proteomes" id="UP000678489">
    <property type="component" value="Segment"/>
</dbReference>
<dbReference type="InterPro" id="IPR055604">
    <property type="entry name" value="DUF7180"/>
</dbReference>
<organism evidence="1 2">
    <name type="scientific">Hafnia phage Pocis76</name>
    <dbReference type="NCBI Taxonomy" id="2831174"/>
    <lineage>
        <taxon>Viruses</taxon>
        <taxon>Duplodnaviria</taxon>
        <taxon>Heunggongvirae</taxon>
        <taxon>Uroviricota</taxon>
        <taxon>Caudoviricetes</taxon>
        <taxon>Drexlerviridae</taxon>
        <taxon>Tempevirinae</taxon>
        <taxon>Pocisvirus</taxon>
        <taxon>Pocisvirus pocis76</taxon>
    </lineage>
</organism>
<proteinExistence type="predicted"/>
<reference evidence="1" key="1">
    <citation type="submission" date="2021-03" db="EMBL/GenBank/DDBJ databases">
        <title>Complete genome sequence of Hafnia phage Pocis76.</title>
        <authorList>
            <person name="Dislers A."/>
            <person name="Zrelovs N."/>
            <person name="Kazaks A."/>
        </authorList>
    </citation>
    <scope>NUCLEOTIDE SEQUENCE</scope>
</reference>
<protein>
    <submittedName>
        <fullName evidence="1">Uncharacterized protein</fullName>
    </submittedName>
</protein>
<sequence length="63" mass="7146">MVSINLSEKQARELMKMMMWGADEVNDETACEIIAQIENKLLPRPSEQAELAAWRGEKRIKGG</sequence>